<dbReference type="KEGG" id="phy:AJ81_07265"/>
<dbReference type="SMART" id="SM00530">
    <property type="entry name" value="HTH_XRE"/>
    <property type="match status" value="1"/>
</dbReference>
<dbReference type="InterPro" id="IPR013096">
    <property type="entry name" value="Cupin_2"/>
</dbReference>
<dbReference type="InterPro" id="IPR010982">
    <property type="entry name" value="Lambda_DNA-bd_dom_sf"/>
</dbReference>
<dbReference type="CDD" id="cd02209">
    <property type="entry name" value="cupin_XRE_C"/>
    <property type="match status" value="1"/>
</dbReference>
<dbReference type="InterPro" id="IPR011051">
    <property type="entry name" value="RmlC_Cupin_sf"/>
</dbReference>
<dbReference type="PANTHER" id="PTHR46797">
    <property type="entry name" value="HTH-TYPE TRANSCRIPTIONAL REGULATOR"/>
    <property type="match status" value="1"/>
</dbReference>
<dbReference type="EMBL" id="CP007141">
    <property type="protein sequence ID" value="AJC74021.1"/>
    <property type="molecule type" value="Genomic_DNA"/>
</dbReference>
<dbReference type="Proteomes" id="UP000077469">
    <property type="component" value="Chromosome"/>
</dbReference>
<dbReference type="SUPFAM" id="SSF51182">
    <property type="entry name" value="RmlC-like cupins"/>
    <property type="match status" value="1"/>
</dbReference>
<organism evidence="3 4">
    <name type="scientific">Pseudothermotoga hypogea DSM 11164 = NBRC 106472</name>
    <dbReference type="NCBI Taxonomy" id="1123384"/>
    <lineage>
        <taxon>Bacteria</taxon>
        <taxon>Thermotogati</taxon>
        <taxon>Thermotogota</taxon>
        <taxon>Thermotogae</taxon>
        <taxon>Thermotogales</taxon>
        <taxon>Thermotogaceae</taxon>
        <taxon>Pseudothermotoga</taxon>
    </lineage>
</organism>
<dbReference type="PROSITE" id="PS50943">
    <property type="entry name" value="HTH_CROC1"/>
    <property type="match status" value="1"/>
</dbReference>
<gene>
    <name evidence="3" type="ORF">AJ81_07265</name>
</gene>
<keyword evidence="4" id="KW-1185">Reference proteome</keyword>
<dbReference type="Gene3D" id="1.10.260.40">
    <property type="entry name" value="lambda repressor-like DNA-binding domains"/>
    <property type="match status" value="1"/>
</dbReference>
<proteinExistence type="predicted"/>
<dbReference type="OrthoDB" id="9814553at2"/>
<name>A0A0X1KS25_9THEM</name>
<evidence type="ECO:0000256" key="1">
    <source>
        <dbReference type="ARBA" id="ARBA00023125"/>
    </source>
</evidence>
<dbReference type="InterPro" id="IPR001387">
    <property type="entry name" value="Cro/C1-type_HTH"/>
</dbReference>
<dbReference type="GO" id="GO:0005829">
    <property type="term" value="C:cytosol"/>
    <property type="evidence" value="ECO:0007669"/>
    <property type="project" value="TreeGrafter"/>
</dbReference>
<accession>A0A0X1KS25</accession>
<evidence type="ECO:0000259" key="2">
    <source>
        <dbReference type="PROSITE" id="PS50943"/>
    </source>
</evidence>
<dbReference type="Gene3D" id="2.60.120.10">
    <property type="entry name" value="Jelly Rolls"/>
    <property type="match status" value="1"/>
</dbReference>
<feature type="domain" description="HTH cro/C1-type" evidence="2">
    <location>
        <begin position="12"/>
        <end position="66"/>
    </location>
</feature>
<dbReference type="Pfam" id="PF01381">
    <property type="entry name" value="HTH_3"/>
    <property type="match status" value="1"/>
</dbReference>
<dbReference type="Pfam" id="PF07883">
    <property type="entry name" value="Cupin_2"/>
    <property type="match status" value="1"/>
</dbReference>
<dbReference type="InterPro" id="IPR050807">
    <property type="entry name" value="TransReg_Diox_bact_type"/>
</dbReference>
<dbReference type="STRING" id="1123384.AJ81_07265"/>
<dbReference type="InterPro" id="IPR014710">
    <property type="entry name" value="RmlC-like_jellyroll"/>
</dbReference>
<dbReference type="GO" id="GO:0003700">
    <property type="term" value="F:DNA-binding transcription factor activity"/>
    <property type="evidence" value="ECO:0007669"/>
    <property type="project" value="TreeGrafter"/>
</dbReference>
<dbReference type="PaxDb" id="1123384-AJ81_07265"/>
<reference evidence="3 4" key="1">
    <citation type="submission" date="2014-01" db="EMBL/GenBank/DDBJ databases">
        <title>Genome sequencing of Thermotog hypogea.</title>
        <authorList>
            <person name="Zhang X."/>
            <person name="Alvare G."/>
            <person name="Fristensky B."/>
            <person name="Chen L."/>
            <person name="Suen T."/>
            <person name="Chen Q."/>
            <person name="Ma K."/>
        </authorList>
    </citation>
    <scope>NUCLEOTIDE SEQUENCE [LARGE SCALE GENOMIC DNA]</scope>
    <source>
        <strain evidence="3 4">DSM 11164</strain>
    </source>
</reference>
<dbReference type="AlphaFoldDB" id="A0A0X1KS25"/>
<dbReference type="PATRIC" id="fig|1123384.7.peg.1460"/>
<dbReference type="PANTHER" id="PTHR46797:SF2">
    <property type="entry name" value="TRANSCRIPTIONAL REGULATOR"/>
    <property type="match status" value="1"/>
</dbReference>
<dbReference type="SUPFAM" id="SSF47413">
    <property type="entry name" value="lambda repressor-like DNA-binding domains"/>
    <property type="match status" value="1"/>
</dbReference>
<keyword evidence="1" id="KW-0238">DNA-binding</keyword>
<evidence type="ECO:0000313" key="4">
    <source>
        <dbReference type="Proteomes" id="UP000077469"/>
    </source>
</evidence>
<dbReference type="GO" id="GO:0003677">
    <property type="term" value="F:DNA binding"/>
    <property type="evidence" value="ECO:0007669"/>
    <property type="project" value="UniProtKB-KW"/>
</dbReference>
<sequence length="185" mass="20103">MGEELDNIGQKIRALRQAKQMTVRELASLAGVTPGLISQIEHGRVSPSLSTLKKILTALGETIISLVEQEVGEQALKGVVRKNERRKVIVSPGLTYELISAKNKAYLMFISYLEPGCDSGDAFYAHEGIESGIVIQGTVEITLGDKKVVLNEGDSITYPSTVPHRWKNIGKVTAIGVWVVSPPSY</sequence>
<protein>
    <submittedName>
        <fullName evidence="3">XRE family transcriptional regulator</fullName>
    </submittedName>
</protein>
<evidence type="ECO:0000313" key="3">
    <source>
        <dbReference type="EMBL" id="AJC74021.1"/>
    </source>
</evidence>
<dbReference type="CDD" id="cd00093">
    <property type="entry name" value="HTH_XRE"/>
    <property type="match status" value="1"/>
</dbReference>
<dbReference type="RefSeq" id="WP_031504332.1">
    <property type="nucleotide sequence ID" value="NC_022795.1"/>
</dbReference>